<reference evidence="2 3" key="1">
    <citation type="submission" date="2023-04" db="EMBL/GenBank/DDBJ databases">
        <title>Forest soil microbial communities from Buena Vista Peninsula, Colon Province, Panama.</title>
        <authorList>
            <person name="Bouskill N."/>
        </authorList>
    </citation>
    <scope>NUCLEOTIDE SEQUENCE [LARGE SCALE GENOMIC DNA]</scope>
    <source>
        <strain evidence="2 3">AC80</strain>
    </source>
</reference>
<comment type="caution">
    <text evidence="2">The sequence shown here is derived from an EMBL/GenBank/DDBJ whole genome shotgun (WGS) entry which is preliminary data.</text>
</comment>
<evidence type="ECO:0008006" key="4">
    <source>
        <dbReference type="Google" id="ProtNLM"/>
    </source>
</evidence>
<gene>
    <name evidence="2" type="ORF">M2272_004268</name>
</gene>
<feature type="compositionally biased region" description="Low complexity" evidence="1">
    <location>
        <begin position="433"/>
        <end position="443"/>
    </location>
</feature>
<evidence type="ECO:0000256" key="1">
    <source>
        <dbReference type="SAM" id="MobiDB-lite"/>
    </source>
</evidence>
<evidence type="ECO:0000313" key="3">
    <source>
        <dbReference type="Proteomes" id="UP001160130"/>
    </source>
</evidence>
<evidence type="ECO:0000313" key="2">
    <source>
        <dbReference type="EMBL" id="MDH6197613.1"/>
    </source>
</evidence>
<name>A0ABT6L3X1_9MYCO</name>
<sequence length="443" mass="43934">MQVAARSYLTAGVALVGAGAIAVSPLAPPAPDIHLPAIHASSAAVALTAQADPLAAWAEVIGTAVQNIQGLGQQWAADPAPILTQIIANQLHSANALGAAMQTTIDGFKEALAPDGFMSFPAAFRSALDLIAAGDFENGFGGVVTSALLLALPIQMGVGQAWPVIAQPFLNLGQLVLHLNDNVPALLVNGMVTPLWATATAAGHSLTTLVNAVKSGDLAEFASALLTAPATITGALLNGYDIDGYHAVGLLSPAQGWVPGGAIATAISAIAGIANSIKTPGADRHNLFGNLPGLGLTAPQKAGTSNLALESAGTSNLALESAGSTTVTLTVAPQTTAGTQEAAPARTSPAQAASAEAPAESASADTPVKSDPAKVSLKAEPGKTGTLAPKRPSAVNQVREGIQGSVKSMTDSVKKAAEGLSGKSTKADKSDAAKSGGESSSSS</sequence>
<dbReference type="Proteomes" id="UP001160130">
    <property type="component" value="Unassembled WGS sequence"/>
</dbReference>
<feature type="region of interest" description="Disordered" evidence="1">
    <location>
        <begin position="336"/>
        <end position="443"/>
    </location>
</feature>
<dbReference type="RefSeq" id="WP_280834197.1">
    <property type="nucleotide sequence ID" value="NZ_JARXVE010000007.1"/>
</dbReference>
<protein>
    <recommendedName>
        <fullName evidence="4">PE-PGRS family protein</fullName>
    </recommendedName>
</protein>
<keyword evidence="3" id="KW-1185">Reference proteome</keyword>
<feature type="compositionally biased region" description="Low complexity" evidence="1">
    <location>
        <begin position="336"/>
        <end position="364"/>
    </location>
</feature>
<proteinExistence type="predicted"/>
<accession>A0ABT6L3X1</accession>
<organism evidence="2 3">
    <name type="scientific">Mycolicibacterium frederiksbergense</name>
    <dbReference type="NCBI Taxonomy" id="117567"/>
    <lineage>
        <taxon>Bacteria</taxon>
        <taxon>Bacillati</taxon>
        <taxon>Actinomycetota</taxon>
        <taxon>Actinomycetes</taxon>
        <taxon>Mycobacteriales</taxon>
        <taxon>Mycobacteriaceae</taxon>
        <taxon>Mycolicibacterium</taxon>
    </lineage>
</organism>
<dbReference type="EMBL" id="JARXVE010000007">
    <property type="protein sequence ID" value="MDH6197613.1"/>
    <property type="molecule type" value="Genomic_DNA"/>
</dbReference>